<dbReference type="Gene3D" id="3.40.630.30">
    <property type="match status" value="1"/>
</dbReference>
<evidence type="ECO:0000313" key="3">
    <source>
        <dbReference type="Proteomes" id="UP001219037"/>
    </source>
</evidence>
<dbReference type="SUPFAM" id="SSF55729">
    <property type="entry name" value="Acyl-CoA N-acyltransferases (Nat)"/>
    <property type="match status" value="1"/>
</dbReference>
<dbReference type="RefSeq" id="WP_278157308.1">
    <property type="nucleotide sequence ID" value="NZ_CP121252.1"/>
</dbReference>
<organism evidence="2 3">
    <name type="scientific">Citricoccus muralis</name>
    <dbReference type="NCBI Taxonomy" id="169134"/>
    <lineage>
        <taxon>Bacteria</taxon>
        <taxon>Bacillati</taxon>
        <taxon>Actinomycetota</taxon>
        <taxon>Actinomycetes</taxon>
        <taxon>Micrococcales</taxon>
        <taxon>Micrococcaceae</taxon>
        <taxon>Citricoccus</taxon>
    </lineage>
</organism>
<gene>
    <name evidence="2" type="ORF">P8192_12245</name>
</gene>
<keyword evidence="2" id="KW-0808">Transferase</keyword>
<accession>A0ABY8H602</accession>
<dbReference type="GO" id="GO:0016740">
    <property type="term" value="F:transferase activity"/>
    <property type="evidence" value="ECO:0007669"/>
    <property type="project" value="UniProtKB-KW"/>
</dbReference>
<dbReference type="EC" id="2.-.-.-" evidence="2"/>
<keyword evidence="3" id="KW-1185">Reference proteome</keyword>
<proteinExistence type="predicted"/>
<dbReference type="InterPro" id="IPR000182">
    <property type="entry name" value="GNAT_dom"/>
</dbReference>
<evidence type="ECO:0000313" key="2">
    <source>
        <dbReference type="EMBL" id="WFP16150.1"/>
    </source>
</evidence>
<dbReference type="InterPro" id="IPR016181">
    <property type="entry name" value="Acyl_CoA_acyltransferase"/>
</dbReference>
<dbReference type="PANTHER" id="PTHR43610">
    <property type="entry name" value="BLL6696 PROTEIN"/>
    <property type="match status" value="1"/>
</dbReference>
<dbReference type="PANTHER" id="PTHR43610:SF1">
    <property type="entry name" value="N-ACETYLTRANSFERASE DOMAIN-CONTAINING PROTEIN"/>
    <property type="match status" value="1"/>
</dbReference>
<dbReference type="EMBL" id="CP121252">
    <property type="protein sequence ID" value="WFP16150.1"/>
    <property type="molecule type" value="Genomic_DNA"/>
</dbReference>
<dbReference type="Proteomes" id="UP001219037">
    <property type="component" value="Chromosome"/>
</dbReference>
<protein>
    <submittedName>
        <fullName evidence="2">GNAT family protein</fullName>
        <ecNumber evidence="2">2.-.-.-</ecNumber>
    </submittedName>
</protein>
<dbReference type="PROSITE" id="PS51186">
    <property type="entry name" value="GNAT"/>
    <property type="match status" value="1"/>
</dbReference>
<evidence type="ECO:0000259" key="1">
    <source>
        <dbReference type="PROSITE" id="PS51186"/>
    </source>
</evidence>
<dbReference type="Pfam" id="PF13302">
    <property type="entry name" value="Acetyltransf_3"/>
    <property type="match status" value="1"/>
</dbReference>
<reference evidence="2 3" key="1">
    <citation type="submission" date="2023-04" db="EMBL/GenBank/DDBJ databases">
        <title>Funneling lignin-derived compounds into biodiesel using alkali-halophilic Citricoccus sp. P2.</title>
        <authorList>
            <person name="Luo C.-B."/>
        </authorList>
    </citation>
    <scope>NUCLEOTIDE SEQUENCE [LARGE SCALE GENOMIC DNA]</scope>
    <source>
        <strain evidence="2 3">P2</strain>
    </source>
</reference>
<feature type="domain" description="N-acetyltransferase" evidence="1">
    <location>
        <begin position="12"/>
        <end position="168"/>
    </location>
</feature>
<sequence length="187" mass="20782">MQHSITLTHGPVRLRPLTLDDAEALHRTLSPEMWAGMADPFPETPAALNELHAPMLASETVLAFTVEFEGNIVGRTVFYDLVPGLRVEVGSTFLAPEVWGTLVNPTMKYLMFRHAFDELELQRVALRCDSRNTRSHRAIAKLGAHCEGTLRNFRGSADGSIVDVDYFSIVPEEWPAVREGLLARLGV</sequence>
<name>A0ABY8H602_9MICC</name>